<organism evidence="13 14">
    <name type="scientific">candidate division WS6 bacterium OLB20</name>
    <dbReference type="NCBI Taxonomy" id="1617426"/>
    <lineage>
        <taxon>Bacteria</taxon>
        <taxon>Candidatus Dojkabacteria</taxon>
    </lineage>
</organism>
<evidence type="ECO:0000256" key="3">
    <source>
        <dbReference type="ARBA" id="ARBA00011245"/>
    </source>
</evidence>
<dbReference type="SMART" id="SM00898">
    <property type="entry name" value="Fapy_DNA_glyco"/>
    <property type="match status" value="1"/>
</dbReference>
<evidence type="ECO:0000256" key="1">
    <source>
        <dbReference type="ARBA" id="ARBA00001668"/>
    </source>
</evidence>
<evidence type="ECO:0000256" key="10">
    <source>
        <dbReference type="ARBA" id="ARBA00023295"/>
    </source>
</evidence>
<dbReference type="NCBIfam" id="NF002211">
    <property type="entry name" value="PRK01103.1"/>
    <property type="match status" value="1"/>
</dbReference>
<dbReference type="Gene3D" id="1.10.8.50">
    <property type="match status" value="1"/>
</dbReference>
<keyword evidence="7" id="KW-0234">DNA repair</keyword>
<evidence type="ECO:0000256" key="11">
    <source>
        <dbReference type="ARBA" id="ARBA00044632"/>
    </source>
</evidence>
<evidence type="ECO:0000256" key="9">
    <source>
        <dbReference type="ARBA" id="ARBA00023268"/>
    </source>
</evidence>
<evidence type="ECO:0000313" key="14">
    <source>
        <dbReference type="Proteomes" id="UP000070457"/>
    </source>
</evidence>
<sequence>MPELPEVETVVRQIRPSVTGRTVQSVIVTDGGLRMIAPLSRDQLADNLTGDTITSLERTGKFMQFRLRSGAFIAAHLRMSGRVSVSESFEQTKHNRIGLFLDKGVFNFHSIRRFSTFHYVEAGGSYPAFDLLGPDALSDAFSGSYLIDKLKQSKRPVYSALMDQRTVAGLGNIYVNEVLYAAGVHPLREARLVTKSEAEAIASESRRILIQAIRLRGTTLNDRTYLDGSGEYGAFSDHLNVYGKTGQIVDGSPVERIRIGGRSVFAATSQH</sequence>
<dbReference type="Pfam" id="PF01149">
    <property type="entry name" value="Fapy_DNA_glyco"/>
    <property type="match status" value="1"/>
</dbReference>
<evidence type="ECO:0000256" key="2">
    <source>
        <dbReference type="ARBA" id="ARBA00009409"/>
    </source>
</evidence>
<dbReference type="SMART" id="SM01232">
    <property type="entry name" value="H2TH"/>
    <property type="match status" value="1"/>
</dbReference>
<dbReference type="GO" id="GO:0034039">
    <property type="term" value="F:8-oxo-7,8-dihydroguanine DNA N-glycosylase activity"/>
    <property type="evidence" value="ECO:0007669"/>
    <property type="project" value="TreeGrafter"/>
</dbReference>
<protein>
    <submittedName>
        <fullName evidence="13">Formamidopyrimidine-DNA glycosylase</fullName>
        <ecNumber evidence="13">3.2.2.23</ecNumber>
    </submittedName>
</protein>
<dbReference type="STRING" id="1617426.TR69_WS6001000966"/>
<comment type="similarity">
    <text evidence="2">Belongs to the FPG family.</text>
</comment>
<dbReference type="AlphaFoldDB" id="A0A136LZ70"/>
<comment type="caution">
    <text evidence="13">The sequence shown here is derived from an EMBL/GenBank/DDBJ whole genome shotgun (WGS) entry which is preliminary data.</text>
</comment>
<dbReference type="GO" id="GO:0003684">
    <property type="term" value="F:damaged DNA binding"/>
    <property type="evidence" value="ECO:0007669"/>
    <property type="project" value="InterPro"/>
</dbReference>
<reference evidence="13 14" key="1">
    <citation type="submission" date="2015-02" db="EMBL/GenBank/DDBJ databases">
        <title>Improved understanding of the partial-nitritation anammox process through 23 genomes representing the majority of the microbial community.</title>
        <authorList>
            <person name="Speth D.R."/>
            <person name="In T Zandt M."/>
            <person name="Guerrero Cruz S."/>
            <person name="Jetten M.S."/>
            <person name="Dutilh B.E."/>
        </authorList>
    </citation>
    <scope>NUCLEOTIDE SEQUENCE [LARGE SCALE GENOMIC DNA]</scope>
    <source>
        <strain evidence="13">OLB20</strain>
    </source>
</reference>
<dbReference type="PROSITE" id="PS51068">
    <property type="entry name" value="FPG_CAT"/>
    <property type="match status" value="1"/>
</dbReference>
<dbReference type="PANTHER" id="PTHR22993:SF9">
    <property type="entry name" value="FORMAMIDOPYRIMIDINE-DNA GLYCOSYLASE"/>
    <property type="match status" value="1"/>
</dbReference>
<evidence type="ECO:0000259" key="12">
    <source>
        <dbReference type="PROSITE" id="PS51068"/>
    </source>
</evidence>
<dbReference type="CDD" id="cd08966">
    <property type="entry name" value="EcFpg-like_N"/>
    <property type="match status" value="1"/>
</dbReference>
<dbReference type="PATRIC" id="fig|1617426.3.peg.951"/>
<gene>
    <name evidence="13" type="primary">mutM</name>
    <name evidence="13" type="ORF">TR69_WS6001000966</name>
</gene>
<keyword evidence="8" id="KW-0456">Lyase</keyword>
<evidence type="ECO:0000256" key="5">
    <source>
        <dbReference type="ARBA" id="ARBA00022801"/>
    </source>
</evidence>
<accession>A0A136LZ70</accession>
<dbReference type="GO" id="GO:0008270">
    <property type="term" value="F:zinc ion binding"/>
    <property type="evidence" value="ECO:0007669"/>
    <property type="project" value="InterPro"/>
</dbReference>
<dbReference type="GO" id="GO:0140078">
    <property type="term" value="F:class I DNA-(apurinic or apyrimidinic site) endonuclease activity"/>
    <property type="evidence" value="ECO:0007669"/>
    <property type="project" value="UniProtKB-EC"/>
</dbReference>
<name>A0A136LZ70_9BACT</name>
<dbReference type="Proteomes" id="UP000070457">
    <property type="component" value="Unassembled WGS sequence"/>
</dbReference>
<proteinExistence type="inferred from homology"/>
<dbReference type="InterPro" id="IPR020629">
    <property type="entry name" value="FPG_Glyclase"/>
</dbReference>
<comment type="catalytic activity">
    <reaction evidence="1">
        <text>Hydrolysis of DNA containing ring-opened 7-methylguanine residues, releasing 2,6-diamino-4-hydroxy-5-(N-methyl)formamidopyrimidine.</text>
        <dbReference type="EC" id="3.2.2.23"/>
    </reaction>
</comment>
<dbReference type="InterPro" id="IPR010979">
    <property type="entry name" value="Ribosomal_uS13-like_H2TH"/>
</dbReference>
<evidence type="ECO:0000256" key="7">
    <source>
        <dbReference type="ARBA" id="ARBA00023204"/>
    </source>
</evidence>
<evidence type="ECO:0000256" key="8">
    <source>
        <dbReference type="ARBA" id="ARBA00023239"/>
    </source>
</evidence>
<dbReference type="Pfam" id="PF06831">
    <property type="entry name" value="H2TH"/>
    <property type="match status" value="1"/>
</dbReference>
<dbReference type="NCBIfam" id="TIGR00577">
    <property type="entry name" value="fpg"/>
    <property type="match status" value="1"/>
</dbReference>
<dbReference type="GO" id="GO:0006284">
    <property type="term" value="P:base-excision repair"/>
    <property type="evidence" value="ECO:0007669"/>
    <property type="project" value="InterPro"/>
</dbReference>
<dbReference type="InterPro" id="IPR035937">
    <property type="entry name" value="FPG_N"/>
</dbReference>
<keyword evidence="6" id="KW-0238">DNA-binding</keyword>
<comment type="subunit">
    <text evidence="3">Monomer.</text>
</comment>
<dbReference type="SUPFAM" id="SSF81624">
    <property type="entry name" value="N-terminal domain of MutM-like DNA repair proteins"/>
    <property type="match status" value="1"/>
</dbReference>
<dbReference type="Gene3D" id="3.20.190.10">
    <property type="entry name" value="MutM-like, N-terminal"/>
    <property type="match status" value="1"/>
</dbReference>
<dbReference type="PANTHER" id="PTHR22993">
    <property type="entry name" value="FORMAMIDOPYRIMIDINE-DNA GLYCOSYLASE"/>
    <property type="match status" value="1"/>
</dbReference>
<comment type="catalytic activity">
    <reaction evidence="11">
        <text>2'-deoxyribonucleotide-(2'-deoxyribose 5'-phosphate)-2'-deoxyribonucleotide-DNA = a 3'-end 2'-deoxyribonucleotide-(2,3-dehydro-2,3-deoxyribose 5'-phosphate)-DNA + a 5'-end 5'-phospho-2'-deoxyribonucleoside-DNA + H(+)</text>
        <dbReference type="Rhea" id="RHEA:66592"/>
        <dbReference type="Rhea" id="RHEA-COMP:13180"/>
        <dbReference type="Rhea" id="RHEA-COMP:16897"/>
        <dbReference type="Rhea" id="RHEA-COMP:17067"/>
        <dbReference type="ChEBI" id="CHEBI:15378"/>
        <dbReference type="ChEBI" id="CHEBI:136412"/>
        <dbReference type="ChEBI" id="CHEBI:157695"/>
        <dbReference type="ChEBI" id="CHEBI:167181"/>
        <dbReference type="EC" id="4.2.99.18"/>
    </reaction>
</comment>
<dbReference type="InterPro" id="IPR012319">
    <property type="entry name" value="FPG_cat"/>
</dbReference>
<keyword evidence="4" id="KW-0227">DNA damage</keyword>
<keyword evidence="5 13" id="KW-0378">Hydrolase</keyword>
<keyword evidence="10 13" id="KW-0326">Glycosidase</keyword>
<evidence type="ECO:0000313" key="13">
    <source>
        <dbReference type="EMBL" id="KXK26942.1"/>
    </source>
</evidence>
<dbReference type="EC" id="3.2.2.23" evidence="13"/>
<dbReference type="InterPro" id="IPR015886">
    <property type="entry name" value="H2TH_FPG"/>
</dbReference>
<dbReference type="EMBL" id="JYNZ01000003">
    <property type="protein sequence ID" value="KXK26942.1"/>
    <property type="molecule type" value="Genomic_DNA"/>
</dbReference>
<feature type="domain" description="Formamidopyrimidine-DNA glycosylase catalytic" evidence="12">
    <location>
        <begin position="2"/>
        <end position="115"/>
    </location>
</feature>
<evidence type="ECO:0000256" key="4">
    <source>
        <dbReference type="ARBA" id="ARBA00022763"/>
    </source>
</evidence>
<keyword evidence="9" id="KW-0511">Multifunctional enzyme</keyword>
<dbReference type="SUPFAM" id="SSF46946">
    <property type="entry name" value="S13-like H2TH domain"/>
    <property type="match status" value="1"/>
</dbReference>
<evidence type="ECO:0000256" key="6">
    <source>
        <dbReference type="ARBA" id="ARBA00023125"/>
    </source>
</evidence>